<keyword evidence="11" id="KW-0804">Transcription</keyword>
<keyword evidence="16" id="KW-1185">Reference proteome</keyword>
<dbReference type="GO" id="GO:0000179">
    <property type="term" value="F:rRNA (adenine-N6,N6-)-dimethyltransferase activity"/>
    <property type="evidence" value="ECO:0007669"/>
    <property type="project" value="TreeGrafter"/>
</dbReference>
<comment type="caution">
    <text evidence="15">The sequence shown here is derived from an EMBL/GenBank/DDBJ whole genome shotgun (WGS) entry which is preliminary data.</text>
</comment>
<evidence type="ECO:0000313" key="15">
    <source>
        <dbReference type="EMBL" id="KAJ8962737.1"/>
    </source>
</evidence>
<evidence type="ECO:0000256" key="4">
    <source>
        <dbReference type="ARBA" id="ARBA00022603"/>
    </source>
</evidence>
<dbReference type="GO" id="GO:0005759">
    <property type="term" value="C:mitochondrial matrix"/>
    <property type="evidence" value="ECO:0007669"/>
    <property type="project" value="TreeGrafter"/>
</dbReference>
<evidence type="ECO:0000256" key="10">
    <source>
        <dbReference type="ARBA" id="ARBA00023128"/>
    </source>
</evidence>
<keyword evidence="5" id="KW-0808">Transferase</keyword>
<dbReference type="SUPFAM" id="SSF53335">
    <property type="entry name" value="S-adenosyl-L-methionine-dependent methyltransferases"/>
    <property type="match status" value="1"/>
</dbReference>
<dbReference type="GO" id="GO:0006391">
    <property type="term" value="P:transcription initiation at mitochondrial promoter"/>
    <property type="evidence" value="ECO:0007669"/>
    <property type="project" value="TreeGrafter"/>
</dbReference>
<keyword evidence="8" id="KW-0809">Transit peptide</keyword>
<evidence type="ECO:0000256" key="11">
    <source>
        <dbReference type="ARBA" id="ARBA00023163"/>
    </source>
</evidence>
<evidence type="ECO:0000256" key="6">
    <source>
        <dbReference type="ARBA" id="ARBA00022691"/>
    </source>
</evidence>
<evidence type="ECO:0000313" key="16">
    <source>
        <dbReference type="Proteomes" id="UP001162162"/>
    </source>
</evidence>
<dbReference type="InterPro" id="IPR029063">
    <property type="entry name" value="SAM-dependent_MTases_sf"/>
</dbReference>
<dbReference type="EMBL" id="JAPWTK010000002">
    <property type="protein sequence ID" value="KAJ8962737.1"/>
    <property type="molecule type" value="Genomic_DNA"/>
</dbReference>
<evidence type="ECO:0000256" key="2">
    <source>
        <dbReference type="ARBA" id="ARBA00018369"/>
    </source>
</evidence>
<evidence type="ECO:0000256" key="1">
    <source>
        <dbReference type="ARBA" id="ARBA00004173"/>
    </source>
</evidence>
<organism evidence="15 16">
    <name type="scientific">Aromia moschata</name>
    <dbReference type="NCBI Taxonomy" id="1265417"/>
    <lineage>
        <taxon>Eukaryota</taxon>
        <taxon>Metazoa</taxon>
        <taxon>Ecdysozoa</taxon>
        <taxon>Arthropoda</taxon>
        <taxon>Hexapoda</taxon>
        <taxon>Insecta</taxon>
        <taxon>Pterygota</taxon>
        <taxon>Neoptera</taxon>
        <taxon>Endopterygota</taxon>
        <taxon>Coleoptera</taxon>
        <taxon>Polyphaga</taxon>
        <taxon>Cucujiformia</taxon>
        <taxon>Chrysomeloidea</taxon>
        <taxon>Cerambycidae</taxon>
        <taxon>Cerambycinae</taxon>
        <taxon>Callichromatini</taxon>
        <taxon>Aromia</taxon>
    </lineage>
</organism>
<accession>A0AAV8ZGP6</accession>
<dbReference type="PANTHER" id="PTHR11727">
    <property type="entry name" value="DIMETHYLADENOSINE TRANSFERASE"/>
    <property type="match status" value="1"/>
</dbReference>
<gene>
    <name evidence="15" type="ORF">NQ318_001135</name>
</gene>
<dbReference type="PIRSF" id="PIRSF027833">
    <property type="entry name" value="MtTFB2"/>
    <property type="match status" value="1"/>
</dbReference>
<reference evidence="15" key="1">
    <citation type="journal article" date="2023" name="Insect Mol. Biol.">
        <title>Genome sequencing provides insights into the evolution of gene families encoding plant cell wall-degrading enzymes in longhorned beetles.</title>
        <authorList>
            <person name="Shin N.R."/>
            <person name="Okamura Y."/>
            <person name="Kirsch R."/>
            <person name="Pauchet Y."/>
        </authorList>
    </citation>
    <scope>NUCLEOTIDE SEQUENCE</scope>
    <source>
        <strain evidence="15">AMC_N1</strain>
    </source>
</reference>
<evidence type="ECO:0000256" key="13">
    <source>
        <dbReference type="ARBA" id="ARBA00031609"/>
    </source>
</evidence>
<keyword evidence="9" id="KW-0805">Transcription regulation</keyword>
<keyword evidence="7" id="KW-0694">RNA-binding</keyword>
<dbReference type="PANTHER" id="PTHR11727:SF13">
    <property type="entry name" value="DIMETHYLADENOSINE TRANSFERASE 2, MITOCHONDRIAL"/>
    <property type="match status" value="1"/>
</dbReference>
<evidence type="ECO:0000256" key="14">
    <source>
        <dbReference type="ARBA" id="ARBA00032796"/>
    </source>
</evidence>
<sequence length="444" mass="52095">MRRCDKRFLRTLKCVNYERRCHINTEKKLVTEDAQSLKKPRLSHAKAINIFFQENKEIRGIKQFIPSKYLELKRKGTPDHLYLINPAIAKIIFSHLKSVLNSKSDQIICETNAGLGLVATELLEYGIKLVRLYESCPEFREGLKDFGEEYLGRVELFTKDLFNLNRYAYMDKHDQANRVEYLLKKCSEKELEWRWVKVVSKPAMTVIGTMSKLSFIKYLLESLILQNNIINYGRIQVFAIMKPRYYAVLASSPEDNLDAYQGFSVLFKLLFDCELLEKFPRNMFLPWESPLRKTMQRFYPANLEPDKMYLVKINFKKRIPLPAEKLIDLYFFIKQFYGRGSNRIIPTIEKWVPGCGVNIILPKLSHNDYFDDMDIFTQFRELNPKQILAVFKEMINYPAYVGSPFTAMVESELLKLETIETSLSEAKPIETNIAEEIEEKLKTK</sequence>
<keyword evidence="3" id="KW-0698">rRNA processing</keyword>
<keyword evidence="10" id="KW-0496">Mitochondrion</keyword>
<evidence type="ECO:0000256" key="7">
    <source>
        <dbReference type="ARBA" id="ARBA00022884"/>
    </source>
</evidence>
<keyword evidence="4" id="KW-0489">Methyltransferase</keyword>
<evidence type="ECO:0000256" key="3">
    <source>
        <dbReference type="ARBA" id="ARBA00022552"/>
    </source>
</evidence>
<dbReference type="AlphaFoldDB" id="A0AAV8ZGP6"/>
<evidence type="ECO:0000256" key="9">
    <source>
        <dbReference type="ARBA" id="ARBA00023015"/>
    </source>
</evidence>
<dbReference type="Gene3D" id="3.40.50.150">
    <property type="entry name" value="Vaccinia Virus protein VP39"/>
    <property type="match status" value="1"/>
</dbReference>
<protein>
    <recommendedName>
        <fullName evidence="2">Dimethyladenosine transferase 2, mitochondrial</fullName>
    </recommendedName>
    <alternativeName>
        <fullName evidence="12">Mitochondrial 12S rRNA dimethylase 2</fullName>
    </alternativeName>
    <alternativeName>
        <fullName evidence="13">Mitochondrial transcription factor B2</fullName>
    </alternativeName>
    <alternativeName>
        <fullName evidence="14">S-adenosylmethionine-6-N', N'-adenosyl(rRNA) dimethyltransferase 2</fullName>
    </alternativeName>
</protein>
<name>A0AAV8ZGP6_9CUCU</name>
<evidence type="ECO:0000256" key="8">
    <source>
        <dbReference type="ARBA" id="ARBA00022946"/>
    </source>
</evidence>
<keyword evidence="6" id="KW-0949">S-adenosyl-L-methionine</keyword>
<dbReference type="Proteomes" id="UP001162162">
    <property type="component" value="Unassembled WGS sequence"/>
</dbReference>
<comment type="subcellular location">
    <subcellularLocation>
        <location evidence="1">Mitochondrion</location>
    </subcellularLocation>
</comment>
<evidence type="ECO:0000256" key="5">
    <source>
        <dbReference type="ARBA" id="ARBA00022679"/>
    </source>
</evidence>
<dbReference type="GO" id="GO:0003723">
    <property type="term" value="F:RNA binding"/>
    <property type="evidence" value="ECO:0007669"/>
    <property type="project" value="UniProtKB-KW"/>
</dbReference>
<dbReference type="GO" id="GO:0034246">
    <property type="term" value="F:mitochondrial transcription factor activity"/>
    <property type="evidence" value="ECO:0007669"/>
    <property type="project" value="TreeGrafter"/>
</dbReference>
<proteinExistence type="predicted"/>
<evidence type="ECO:0000256" key="12">
    <source>
        <dbReference type="ARBA" id="ARBA00029708"/>
    </source>
</evidence>
<dbReference type="InterPro" id="IPR001737">
    <property type="entry name" value="KsgA/Erm"/>
</dbReference>